<gene>
    <name evidence="1" type="ORF">SFRICE_026702</name>
</gene>
<proteinExistence type="predicted"/>
<sequence length="223" mass="25803">MTRTMERDSLSADHFKQKVKLKIPLTHKHARKDEAKEGDVKKNFIFTANNLTDLNEIGKAFRDVTDEFCKDLARIVPHATDFSLACIETHTTASTDPHRMDRIIRNAYMRCMLMTSYVIHIAYDAYDAGLWTLTLKDFSEESLCLTPLRFNSFINQLKNKEVLSFAFGQHQTNMNKYEISNPIFRSRSEFVDDTKGSVRKSKSLHVARKPVTAPIVQTYLRNY</sequence>
<accession>A0A2H1W6F4</accession>
<reference evidence="1" key="1">
    <citation type="submission" date="2016-07" db="EMBL/GenBank/DDBJ databases">
        <authorList>
            <person name="Bretaudeau A."/>
        </authorList>
    </citation>
    <scope>NUCLEOTIDE SEQUENCE</scope>
    <source>
        <strain evidence="1">Rice</strain>
        <tissue evidence="1">Whole body</tissue>
    </source>
</reference>
<organism evidence="1">
    <name type="scientific">Spodoptera frugiperda</name>
    <name type="common">Fall armyworm</name>
    <dbReference type="NCBI Taxonomy" id="7108"/>
    <lineage>
        <taxon>Eukaryota</taxon>
        <taxon>Metazoa</taxon>
        <taxon>Ecdysozoa</taxon>
        <taxon>Arthropoda</taxon>
        <taxon>Hexapoda</taxon>
        <taxon>Insecta</taxon>
        <taxon>Pterygota</taxon>
        <taxon>Neoptera</taxon>
        <taxon>Endopterygota</taxon>
        <taxon>Lepidoptera</taxon>
        <taxon>Glossata</taxon>
        <taxon>Ditrysia</taxon>
        <taxon>Noctuoidea</taxon>
        <taxon>Noctuidae</taxon>
        <taxon>Amphipyrinae</taxon>
        <taxon>Spodoptera</taxon>
    </lineage>
</organism>
<dbReference type="AlphaFoldDB" id="A0A2H1W6F4"/>
<protein>
    <submittedName>
        <fullName evidence="1">SFRICE_026702</fullName>
    </submittedName>
</protein>
<dbReference type="EMBL" id="ODYU01006644">
    <property type="protein sequence ID" value="SOQ48671.1"/>
    <property type="molecule type" value="Genomic_DNA"/>
</dbReference>
<evidence type="ECO:0000313" key="1">
    <source>
        <dbReference type="EMBL" id="SOQ48671.1"/>
    </source>
</evidence>
<name>A0A2H1W6F4_SPOFR</name>